<protein>
    <submittedName>
        <fullName evidence="1">Uncharacterized protein</fullName>
    </submittedName>
</protein>
<reference evidence="1 2" key="1">
    <citation type="journal article" date="2024" name="J Genomics">
        <title>Draft genome sequencing and assembly of Favolaschia claudopus CIRM-BRFM 2984 isolated from oak limbs.</title>
        <authorList>
            <person name="Navarro D."/>
            <person name="Drula E."/>
            <person name="Chaduli D."/>
            <person name="Cazenave R."/>
            <person name="Ahrendt S."/>
            <person name="Wang J."/>
            <person name="Lipzen A."/>
            <person name="Daum C."/>
            <person name="Barry K."/>
            <person name="Grigoriev I.V."/>
            <person name="Favel A."/>
            <person name="Rosso M.N."/>
            <person name="Martin F."/>
        </authorList>
    </citation>
    <scope>NUCLEOTIDE SEQUENCE [LARGE SCALE GENOMIC DNA]</scope>
    <source>
        <strain evidence="1 2">CIRM-BRFM 2984</strain>
    </source>
</reference>
<name>A0AAW0BL50_9AGAR</name>
<evidence type="ECO:0000313" key="2">
    <source>
        <dbReference type="Proteomes" id="UP001362999"/>
    </source>
</evidence>
<dbReference type="AlphaFoldDB" id="A0AAW0BL50"/>
<keyword evidence="2" id="KW-1185">Reference proteome</keyword>
<evidence type="ECO:0000313" key="1">
    <source>
        <dbReference type="EMBL" id="KAK7027053.1"/>
    </source>
</evidence>
<accession>A0AAW0BL50</accession>
<comment type="caution">
    <text evidence="1">The sequence shown here is derived from an EMBL/GenBank/DDBJ whole genome shotgun (WGS) entry which is preliminary data.</text>
</comment>
<organism evidence="1 2">
    <name type="scientific">Favolaschia claudopus</name>
    <dbReference type="NCBI Taxonomy" id="2862362"/>
    <lineage>
        <taxon>Eukaryota</taxon>
        <taxon>Fungi</taxon>
        <taxon>Dikarya</taxon>
        <taxon>Basidiomycota</taxon>
        <taxon>Agaricomycotina</taxon>
        <taxon>Agaricomycetes</taxon>
        <taxon>Agaricomycetidae</taxon>
        <taxon>Agaricales</taxon>
        <taxon>Marasmiineae</taxon>
        <taxon>Mycenaceae</taxon>
        <taxon>Favolaschia</taxon>
    </lineage>
</organism>
<dbReference type="Proteomes" id="UP001362999">
    <property type="component" value="Unassembled WGS sequence"/>
</dbReference>
<proteinExistence type="predicted"/>
<sequence length="105" mass="12019">MSRSSPLPIAALPRSSTPSLIIAHTPHAYAAAAHLLEQPRTSLRTRLRVSEEMRGYFDNCRPPTTRIQISTLSQITTLFHTLHTFFRTRVRVSDDLFRGFENVQR</sequence>
<dbReference type="EMBL" id="JAWWNJ010000030">
    <property type="protein sequence ID" value="KAK7027053.1"/>
    <property type="molecule type" value="Genomic_DNA"/>
</dbReference>
<gene>
    <name evidence="1" type="ORF">R3P38DRAFT_3191333</name>
</gene>